<dbReference type="PANTHER" id="PTHR31983:SF0">
    <property type="entry name" value="GLUCAN ENDO-1,3-BETA-D-GLUCOSIDASE 2"/>
    <property type="match status" value="1"/>
</dbReference>
<dbReference type="GO" id="GO:0071555">
    <property type="term" value="P:cell wall organization"/>
    <property type="evidence" value="ECO:0007669"/>
    <property type="project" value="UniProtKB-KW"/>
</dbReference>
<comment type="caution">
    <text evidence="20">The sequence shown here is derived from an EMBL/GenBank/DDBJ whole genome shotgun (WGS) entry which is preliminary data.</text>
</comment>
<evidence type="ECO:0000256" key="6">
    <source>
        <dbReference type="ARBA" id="ARBA00022525"/>
    </source>
</evidence>
<keyword evidence="21" id="KW-1185">Reference proteome</keyword>
<dbReference type="GO" id="GO:0000272">
    <property type="term" value="P:polysaccharide catabolic process"/>
    <property type="evidence" value="ECO:0007669"/>
    <property type="project" value="UniProtKB-KW"/>
</dbReference>
<keyword evidence="7 17" id="KW-0732">Signal</keyword>
<dbReference type="AlphaFoldDB" id="K9FQ79"/>
<dbReference type="GO" id="GO:0052861">
    <property type="term" value="F:endo-1,3(4)-beta-glucanase activity"/>
    <property type="evidence" value="ECO:0007669"/>
    <property type="project" value="InterPro"/>
</dbReference>
<evidence type="ECO:0000256" key="17">
    <source>
        <dbReference type="SAM" id="SignalP"/>
    </source>
</evidence>
<comment type="catalytic activity">
    <reaction evidence="1">
        <text>Hydrolysis of (1-&gt;3)-beta-D-glucosidic linkages in (1-&gt;3)-beta-D-glucans.</text>
        <dbReference type="EC" id="3.2.1.39"/>
    </reaction>
</comment>
<gene>
    <name evidence="20" type="ORF">PDIG_51610</name>
</gene>
<dbReference type="STRING" id="1170229.K9FQ79"/>
<feature type="region of interest" description="Disordered" evidence="16">
    <location>
        <begin position="101"/>
        <end position="129"/>
    </location>
</feature>
<feature type="domain" description="Glycosyl hydrolase family 81 C-terminal" evidence="19">
    <location>
        <begin position="525"/>
        <end position="895"/>
    </location>
</feature>
<dbReference type="PANTHER" id="PTHR31983">
    <property type="entry name" value="ENDO-1,3(4)-BETA-GLUCANASE 1"/>
    <property type="match status" value="1"/>
</dbReference>
<dbReference type="FunFam" id="2.70.98.30:FF:000006">
    <property type="entry name" value="Endo-1,3-beta-glucanase Engl1"/>
    <property type="match status" value="1"/>
</dbReference>
<comment type="subcellular location">
    <subcellularLocation>
        <location evidence="2">Secreted</location>
        <location evidence="2">Cell wall</location>
    </subcellularLocation>
</comment>
<dbReference type="InParanoid" id="K9FQ79"/>
<evidence type="ECO:0000256" key="1">
    <source>
        <dbReference type="ARBA" id="ARBA00000382"/>
    </source>
</evidence>
<keyword evidence="10" id="KW-0119">Carbohydrate metabolism</keyword>
<dbReference type="Gene3D" id="2.70.98.30">
    <property type="entry name" value="Golgi alpha-mannosidase II, domain 4"/>
    <property type="match status" value="1"/>
</dbReference>
<keyword evidence="11" id="KW-0326">Glycosidase</keyword>
<evidence type="ECO:0000256" key="13">
    <source>
        <dbReference type="ARBA" id="ARBA00023326"/>
    </source>
</evidence>
<keyword evidence="5" id="KW-0134">Cell wall</keyword>
<dbReference type="InterPro" id="IPR005200">
    <property type="entry name" value="Endo-beta-glucanase"/>
</dbReference>
<dbReference type="Gene3D" id="1.20.5.420">
    <property type="entry name" value="Immunoglobulin FC, subunit C"/>
    <property type="match status" value="1"/>
</dbReference>
<dbReference type="FunCoup" id="K9FQ79">
    <property type="interactions" value="175"/>
</dbReference>
<evidence type="ECO:0000256" key="7">
    <source>
        <dbReference type="ARBA" id="ARBA00022729"/>
    </source>
</evidence>
<dbReference type="OrthoDB" id="4473401at2759"/>
<evidence type="ECO:0000313" key="20">
    <source>
        <dbReference type="EMBL" id="EKV11324.1"/>
    </source>
</evidence>
<sequence>MDSRLKWKATGLLTWLLATEIAYCLPQVGTGVEIAIQPTSTEPTGAFETQYPPSDSEDRLLIPNSHPVYRVALEQDGHSSQQPFPQFDIVQLVDGLEDLLGSDDSTTRPAPTATQATISAKQPENSAPALTAVSVTDSPQANTSATVAHEPVHILSSPTVTLDSTETMHGQDIFQPVATGPVPANIKSRHDHPLPNKHANTTDPIATNKFYAGLFLGSQTNATFTQPYSLAWSKGGGSLKSWGMGVSHIQPHMLAYGPPNNMIPGSPVQFYINPVGLQHLIFSAAELDQSSIMTVEQPKAFSAHAVIQRSPGSTQQITFPVVQGMGYATAVYNYLQPLIESGVFFHKVVNAGSPRPGIFKYQVFLEDDTTWLVYATPFDGKDPMFKLVSKTHLRGPEGFNGTIQVAKNSAGNSGEKFYDNSSGVYPVAGEISGSVTDDVGSYTLSWTKAGKDVEGTPLIMFALPHHVQSFDRATQGRITNIQLRTTTKGNSTAVIGESWTMIEQNLPIDIGFAPWSTTNGSVQELSAAAQYAILQVAPHELKQNISDQTDLNSMYYSGKALSKFATLVYTVYQLGNNVDLATDAFQQLKKSFDLFIQNKQQYPLAYDAVWKGVVSTAGYNGDLNQDFGNTAYNDHHFHYGYFVQAAAIIGSLDPSWLAANKEWVNMLVRDAGNSVADDPHFPFSRSFDWYNGHSWAKGLFESFDGKDQESTSEDTMFAYAIKMWGQTTGDASMEARGNIMLGILSRSLKNYFLMEDDNVNQPANFIGNRVTGIVSTAILIDNPNSTLTDQKQLFENKVDHTTYFGASLEFIQGIHMLPLMPHTPFTRRKEFVHQEWQAMFAENASTPASKVDGGWRGVLYANLALINPKASWEFFAQPNFNYSWIDGGATRTWYLAFAAGLGGAP</sequence>
<dbReference type="Pfam" id="PF03639">
    <property type="entry name" value="Glyco_hydro_81"/>
    <property type="match status" value="1"/>
</dbReference>
<dbReference type="InterPro" id="IPR040720">
    <property type="entry name" value="GH81_C"/>
</dbReference>
<evidence type="ECO:0000256" key="8">
    <source>
        <dbReference type="ARBA" id="ARBA00022801"/>
    </source>
</evidence>
<dbReference type="OMA" id="DTMFAYA"/>
<dbReference type="GO" id="GO:0000920">
    <property type="term" value="P:septum digestion after cytokinesis"/>
    <property type="evidence" value="ECO:0007669"/>
    <property type="project" value="UniProtKB-ARBA"/>
</dbReference>
<evidence type="ECO:0000256" key="10">
    <source>
        <dbReference type="ARBA" id="ARBA00023277"/>
    </source>
</evidence>
<keyword evidence="13" id="KW-0624">Polysaccharide degradation</keyword>
<dbReference type="Proteomes" id="UP000009882">
    <property type="component" value="Unassembled WGS sequence"/>
</dbReference>
<dbReference type="PROSITE" id="PS52008">
    <property type="entry name" value="GH81"/>
    <property type="match status" value="1"/>
</dbReference>
<keyword evidence="8" id="KW-0378">Hydrolase</keyword>
<dbReference type="Pfam" id="PF17652">
    <property type="entry name" value="Glyco_hydro81C"/>
    <property type="match status" value="1"/>
</dbReference>
<evidence type="ECO:0000256" key="14">
    <source>
        <dbReference type="ARBA" id="ARBA00074614"/>
    </source>
</evidence>
<evidence type="ECO:0000259" key="19">
    <source>
        <dbReference type="Pfam" id="PF17652"/>
    </source>
</evidence>
<evidence type="ECO:0000256" key="5">
    <source>
        <dbReference type="ARBA" id="ARBA00022512"/>
    </source>
</evidence>
<evidence type="ECO:0000256" key="15">
    <source>
        <dbReference type="ARBA" id="ARBA00075210"/>
    </source>
</evidence>
<dbReference type="GO" id="GO:0009986">
    <property type="term" value="C:cell surface"/>
    <property type="evidence" value="ECO:0007669"/>
    <property type="project" value="TreeGrafter"/>
</dbReference>
<dbReference type="HOGENOM" id="CLU_005482_2_0_1"/>
<keyword evidence="6" id="KW-0964">Secreted</keyword>
<feature type="domain" description="Glycosyl hydrolase family 81 N-terminal" evidence="18">
    <location>
        <begin position="192"/>
        <end position="516"/>
    </location>
</feature>
<evidence type="ECO:0000256" key="2">
    <source>
        <dbReference type="ARBA" id="ARBA00004191"/>
    </source>
</evidence>
<feature type="chain" id="PRO_5003930515" description="Glucan endo-1,3-beta-D-glucosidase 1" evidence="17">
    <location>
        <begin position="25"/>
        <end position="905"/>
    </location>
</feature>
<dbReference type="FunFam" id="1.20.5.420:FF:000008">
    <property type="entry name" value="Endo-1,3-beta-glucanase Engl1"/>
    <property type="match status" value="1"/>
</dbReference>
<name>K9FQ79_PEND2</name>
<dbReference type="GO" id="GO:0042973">
    <property type="term" value="F:glucan endo-1,3-beta-D-glucosidase activity"/>
    <property type="evidence" value="ECO:0007669"/>
    <property type="project" value="UniProtKB-EC"/>
</dbReference>
<evidence type="ECO:0000256" key="12">
    <source>
        <dbReference type="ARBA" id="ARBA00023316"/>
    </source>
</evidence>
<keyword evidence="12" id="KW-0961">Cell wall biogenesis/degradation</keyword>
<evidence type="ECO:0000256" key="11">
    <source>
        <dbReference type="ARBA" id="ARBA00023295"/>
    </source>
</evidence>
<dbReference type="eggNOG" id="KOG2254">
    <property type="taxonomic scope" value="Eukaryota"/>
</dbReference>
<dbReference type="Gene3D" id="1.10.287.1170">
    <property type="entry name" value="glycoside hydrolase family 81 endo-[beta] glucanase"/>
    <property type="match status" value="1"/>
</dbReference>
<evidence type="ECO:0000256" key="9">
    <source>
        <dbReference type="ARBA" id="ARBA00023180"/>
    </source>
</evidence>
<feature type="compositionally biased region" description="Low complexity" evidence="16">
    <location>
        <begin position="102"/>
        <end position="117"/>
    </location>
</feature>
<reference evidence="21" key="1">
    <citation type="journal article" date="2012" name="BMC Genomics">
        <title>Genome sequence of the necrotrophic fungus Penicillium digitatum, the main postharvest pathogen of citrus.</title>
        <authorList>
            <person name="Marcet-Houben M."/>
            <person name="Ballester A.-R."/>
            <person name="de la Fuente B."/>
            <person name="Harries E."/>
            <person name="Marcos J.F."/>
            <person name="Gonzalez-Candelas L."/>
            <person name="Gabaldon T."/>
        </authorList>
    </citation>
    <scope>NUCLEOTIDE SEQUENCE [LARGE SCALE GENOMIC DNA]</scope>
    <source>
        <strain evidence="21">PHI26 / CECT 20796</strain>
    </source>
</reference>
<protein>
    <recommendedName>
        <fullName evidence="14">Glucan endo-1,3-beta-D-glucosidase 1</fullName>
        <ecNumber evidence="4">3.2.1.39</ecNumber>
    </recommendedName>
    <alternativeName>
        <fullName evidence="15">Daughter specific expression protein 4</fullName>
    </alternativeName>
</protein>
<dbReference type="EC" id="3.2.1.39" evidence="4"/>
<dbReference type="InterPro" id="IPR040451">
    <property type="entry name" value="GH81_N"/>
</dbReference>
<evidence type="ECO:0000259" key="18">
    <source>
        <dbReference type="Pfam" id="PF03639"/>
    </source>
</evidence>
<proteinExistence type="inferred from homology"/>
<organism evidence="20 21">
    <name type="scientific">Penicillium digitatum (strain PHI26 / CECT 20796)</name>
    <name type="common">Green mold</name>
    <dbReference type="NCBI Taxonomy" id="1170229"/>
    <lineage>
        <taxon>Eukaryota</taxon>
        <taxon>Fungi</taxon>
        <taxon>Dikarya</taxon>
        <taxon>Ascomycota</taxon>
        <taxon>Pezizomycotina</taxon>
        <taxon>Eurotiomycetes</taxon>
        <taxon>Eurotiomycetidae</taxon>
        <taxon>Eurotiales</taxon>
        <taxon>Aspergillaceae</taxon>
        <taxon>Penicillium</taxon>
    </lineage>
</organism>
<accession>K9FQ79</accession>
<evidence type="ECO:0000256" key="3">
    <source>
        <dbReference type="ARBA" id="ARBA00010730"/>
    </source>
</evidence>
<keyword evidence="9" id="KW-0325">Glycoprotein</keyword>
<evidence type="ECO:0000313" key="21">
    <source>
        <dbReference type="Proteomes" id="UP000009882"/>
    </source>
</evidence>
<feature type="signal peptide" evidence="17">
    <location>
        <begin position="1"/>
        <end position="24"/>
    </location>
</feature>
<comment type="similarity">
    <text evidence="3">Belongs to the glycosyl hydrolase 81 family.</text>
</comment>
<evidence type="ECO:0000256" key="4">
    <source>
        <dbReference type="ARBA" id="ARBA00012780"/>
    </source>
</evidence>
<evidence type="ECO:0000256" key="16">
    <source>
        <dbReference type="SAM" id="MobiDB-lite"/>
    </source>
</evidence>
<dbReference type="EMBL" id="AKCT01000207">
    <property type="protein sequence ID" value="EKV11324.1"/>
    <property type="molecule type" value="Genomic_DNA"/>
</dbReference>